<accession>E6TS70</accession>
<dbReference type="STRING" id="649639.Bcell_3598"/>
<gene>
    <name evidence="2" type="ordered locus">Bcell_3598</name>
</gene>
<dbReference type="InterPro" id="IPR058355">
    <property type="entry name" value="DUF8042"/>
</dbReference>
<protein>
    <recommendedName>
        <fullName evidence="1">DUF8042 domain-containing protein</fullName>
    </recommendedName>
</protein>
<dbReference type="AlphaFoldDB" id="E6TS70"/>
<dbReference type="EMBL" id="CP002394">
    <property type="protein sequence ID" value="ADU31839.1"/>
    <property type="molecule type" value="Genomic_DNA"/>
</dbReference>
<dbReference type="Proteomes" id="UP000001401">
    <property type="component" value="Chromosome"/>
</dbReference>
<organism evidence="2 3">
    <name type="scientific">Evansella cellulosilytica (strain ATCC 21833 / DSM 2522 / FERM P-1141 / JCM 9156 / N-4)</name>
    <name type="common">Bacillus cellulosilyticus</name>
    <dbReference type="NCBI Taxonomy" id="649639"/>
    <lineage>
        <taxon>Bacteria</taxon>
        <taxon>Bacillati</taxon>
        <taxon>Bacillota</taxon>
        <taxon>Bacilli</taxon>
        <taxon>Bacillales</taxon>
        <taxon>Bacillaceae</taxon>
        <taxon>Evansella</taxon>
    </lineage>
</organism>
<keyword evidence="3" id="KW-1185">Reference proteome</keyword>
<dbReference type="OrthoDB" id="2966397at2"/>
<sequence>MSQHVKVAQRTFLENYLKLLQEVEGSFSFVLDCYKQGNEDIGDRLLQQMMMGLLPYNTENMTVASIFGHDDASMEALRVFHKEVHIAIKIDEEMATAEEKSRFVHEVMQPRIQQWRNTVHEKLTELL</sequence>
<evidence type="ECO:0000259" key="1">
    <source>
        <dbReference type="Pfam" id="PF26154"/>
    </source>
</evidence>
<dbReference type="eggNOG" id="ENOG5030EHC">
    <property type="taxonomic scope" value="Bacteria"/>
</dbReference>
<dbReference type="HOGENOM" id="CLU_1966143_0_0_9"/>
<dbReference type="KEGG" id="bco:Bcell_3598"/>
<proteinExistence type="predicted"/>
<feature type="domain" description="DUF8042" evidence="1">
    <location>
        <begin position="8"/>
        <end position="124"/>
    </location>
</feature>
<evidence type="ECO:0000313" key="3">
    <source>
        <dbReference type="Proteomes" id="UP000001401"/>
    </source>
</evidence>
<dbReference type="Pfam" id="PF26154">
    <property type="entry name" value="DUF8042"/>
    <property type="match status" value="1"/>
</dbReference>
<reference evidence="2 3" key="1">
    <citation type="submission" date="2010-12" db="EMBL/GenBank/DDBJ databases">
        <title>Complete sequence of Bacillus cellulosilyticus DSM 2522.</title>
        <authorList>
            <consortium name="US DOE Joint Genome Institute"/>
            <person name="Lucas S."/>
            <person name="Copeland A."/>
            <person name="Lapidus A."/>
            <person name="Cheng J.-F."/>
            <person name="Bruce D."/>
            <person name="Goodwin L."/>
            <person name="Pitluck S."/>
            <person name="Chertkov O."/>
            <person name="Detter J.C."/>
            <person name="Han C."/>
            <person name="Tapia R."/>
            <person name="Land M."/>
            <person name="Hauser L."/>
            <person name="Jeffries C."/>
            <person name="Kyrpides N."/>
            <person name="Ivanova N."/>
            <person name="Mikhailova N."/>
            <person name="Brumm P."/>
            <person name="Mead D."/>
            <person name="Woyke T."/>
        </authorList>
    </citation>
    <scope>NUCLEOTIDE SEQUENCE [LARGE SCALE GENOMIC DNA]</scope>
    <source>
        <strain evidence="3">ATCC 21833 / DSM 2522 / FERM P-1141 / JCM 9156 / N-4</strain>
    </source>
</reference>
<name>E6TS70_EVAC2</name>
<evidence type="ECO:0000313" key="2">
    <source>
        <dbReference type="EMBL" id="ADU31839.1"/>
    </source>
</evidence>